<dbReference type="OrthoDB" id="9804790at2"/>
<dbReference type="KEGG" id="tdn:Suden_0329"/>
<dbReference type="RefSeq" id="WP_011371964.1">
    <property type="nucleotide sequence ID" value="NC_007575.1"/>
</dbReference>
<sequence length="410" mass="48050">MSNFAFGTYRISDLNPQHVEALREAIESGVDLIDTSSNYMDGGAQRAIAAAMRAVESDKKNEVEIVSKFGYIQGSSLLEYRENFADKKYSKDVVKYSEDCYHCISKEFLHVELTESLKRLEVSSIGCYLIHNPEYYILDAINKNISKDDRLDEMYRRIENAFIGLEEEIRDSRILSYGISSNSFSLLGSDDEFLPYEDLLTLAQNAATIVGNQKHSFTTIQLPINILETEGLKCAAWAKQNGLRVLANRPLNAKYKNRMYRLADYKESREYYHYFNELIEFCDRDELRALYNLLEEMEATKHKFDWIGSYDIFLFTQIIPHIKKSLERFESEEVEDIINTIRLYLVEYRKMVEYECSVRTRDELKQFFKESHLLMQEIAIKFLMKCENVDYVIVGMRKPLYVYEILSLRV</sequence>
<dbReference type="HOGENOM" id="CLU_041265_0_0_7"/>
<dbReference type="InterPro" id="IPR036812">
    <property type="entry name" value="NAD(P)_OxRdtase_dom_sf"/>
</dbReference>
<name>Q30TS1_SULDN</name>
<dbReference type="Gene3D" id="3.20.20.100">
    <property type="entry name" value="NADP-dependent oxidoreductase domain"/>
    <property type="match status" value="1"/>
</dbReference>
<dbReference type="STRING" id="326298.Suden_0329"/>
<keyword evidence="3" id="KW-1185">Reference proteome</keyword>
<dbReference type="PANTHER" id="PTHR43312:SF1">
    <property type="entry name" value="NADP-DEPENDENT OXIDOREDUCTASE DOMAIN-CONTAINING PROTEIN"/>
    <property type="match status" value="1"/>
</dbReference>
<dbReference type="Pfam" id="PF00248">
    <property type="entry name" value="Aldo_ket_red"/>
    <property type="match status" value="1"/>
</dbReference>
<proteinExistence type="predicted"/>
<dbReference type="EMBL" id="CP000153">
    <property type="protein sequence ID" value="ABB43610.1"/>
    <property type="molecule type" value="Genomic_DNA"/>
</dbReference>
<accession>Q30TS1</accession>
<dbReference type="Proteomes" id="UP000002714">
    <property type="component" value="Chromosome"/>
</dbReference>
<dbReference type="eggNOG" id="COG0667">
    <property type="taxonomic scope" value="Bacteria"/>
</dbReference>
<feature type="domain" description="NADP-dependent oxidoreductase" evidence="1">
    <location>
        <begin position="6"/>
        <end position="406"/>
    </location>
</feature>
<reference evidence="2 3" key="1">
    <citation type="journal article" date="2008" name="Appl. Environ. Microbiol.">
        <title>Genome of the epsilonproteobacterial chemolithoautotroph Sulfurimonas denitrificans.</title>
        <authorList>
            <person name="Sievert S.M."/>
            <person name="Scott K.M."/>
            <person name="Klotz M.G."/>
            <person name="Chain P.S.G."/>
            <person name="Hauser L.J."/>
            <person name="Hemp J."/>
            <person name="Huegler M."/>
            <person name="Land M."/>
            <person name="Lapidus A."/>
            <person name="Larimer F.W."/>
            <person name="Lucas S."/>
            <person name="Malfatti S.A."/>
            <person name="Meyer F."/>
            <person name="Paulsen I.T."/>
            <person name="Ren Q."/>
            <person name="Simon J."/>
            <person name="Bailey K."/>
            <person name="Diaz E."/>
            <person name="Fitzpatrick K.A."/>
            <person name="Glover B."/>
            <person name="Gwatney N."/>
            <person name="Korajkic A."/>
            <person name="Long A."/>
            <person name="Mobberley J.M."/>
            <person name="Pantry S.N."/>
            <person name="Pazder G."/>
            <person name="Peterson S."/>
            <person name="Quintanilla J.D."/>
            <person name="Sprinkle R."/>
            <person name="Stephens J."/>
            <person name="Thomas P."/>
            <person name="Vaughn R."/>
            <person name="Weber M.J."/>
            <person name="Wooten L.L."/>
        </authorList>
    </citation>
    <scope>NUCLEOTIDE SEQUENCE [LARGE SCALE GENOMIC DNA]</scope>
    <source>
        <strain evidence="3">ATCC 33889 / DSM 1251</strain>
    </source>
</reference>
<evidence type="ECO:0000313" key="2">
    <source>
        <dbReference type="EMBL" id="ABB43610.1"/>
    </source>
</evidence>
<dbReference type="CDD" id="cd19099">
    <property type="entry name" value="AKR_unchar"/>
    <property type="match status" value="1"/>
</dbReference>
<evidence type="ECO:0000313" key="3">
    <source>
        <dbReference type="Proteomes" id="UP000002714"/>
    </source>
</evidence>
<dbReference type="InterPro" id="IPR023210">
    <property type="entry name" value="NADP_OxRdtase_dom"/>
</dbReference>
<dbReference type="InterPro" id="IPR053135">
    <property type="entry name" value="AKR2_Oxidoreductase"/>
</dbReference>
<evidence type="ECO:0000259" key="1">
    <source>
        <dbReference type="Pfam" id="PF00248"/>
    </source>
</evidence>
<dbReference type="AlphaFoldDB" id="Q30TS1"/>
<dbReference type="PANTHER" id="PTHR43312">
    <property type="entry name" value="D-THREO-ALDOSE 1-DEHYDROGENASE"/>
    <property type="match status" value="1"/>
</dbReference>
<protein>
    <submittedName>
        <fullName evidence="2">Oxidoreductase-like protein protein</fullName>
    </submittedName>
</protein>
<dbReference type="SUPFAM" id="SSF51430">
    <property type="entry name" value="NAD(P)-linked oxidoreductase"/>
    <property type="match status" value="1"/>
</dbReference>
<gene>
    <name evidence="2" type="ordered locus">Suden_0329</name>
</gene>
<organism evidence="2 3">
    <name type="scientific">Sulfurimonas denitrificans (strain ATCC 33889 / DSM 1251)</name>
    <name type="common">Thiomicrospira denitrificans (strain ATCC 33889 / DSM 1251)</name>
    <dbReference type="NCBI Taxonomy" id="326298"/>
    <lineage>
        <taxon>Bacteria</taxon>
        <taxon>Pseudomonadati</taxon>
        <taxon>Campylobacterota</taxon>
        <taxon>Epsilonproteobacteria</taxon>
        <taxon>Campylobacterales</taxon>
        <taxon>Sulfurimonadaceae</taxon>
        <taxon>Sulfurimonas</taxon>
    </lineage>
</organism>